<dbReference type="PANTHER" id="PTHR44591">
    <property type="entry name" value="STRESS RESPONSE REGULATOR PROTEIN 1"/>
    <property type="match status" value="1"/>
</dbReference>
<keyword evidence="6" id="KW-1185">Reference proteome</keyword>
<evidence type="ECO:0000259" key="4">
    <source>
        <dbReference type="PROSITE" id="PS50110"/>
    </source>
</evidence>
<evidence type="ECO:0000313" key="5">
    <source>
        <dbReference type="EMBL" id="SCA56108.1"/>
    </source>
</evidence>
<dbReference type="GO" id="GO:0000160">
    <property type="term" value="P:phosphorelay signal transduction system"/>
    <property type="evidence" value="ECO:0007669"/>
    <property type="project" value="InterPro"/>
</dbReference>
<evidence type="ECO:0000256" key="3">
    <source>
        <dbReference type="SAM" id="MobiDB-lite"/>
    </source>
</evidence>
<keyword evidence="1" id="KW-0597">Phosphoprotein</keyword>
<feature type="region of interest" description="Disordered" evidence="3">
    <location>
        <begin position="169"/>
        <end position="193"/>
    </location>
</feature>
<proteinExistence type="predicted"/>
<dbReference type="PROSITE" id="PS50110">
    <property type="entry name" value="RESPONSE_REGULATORY"/>
    <property type="match status" value="1"/>
</dbReference>
<evidence type="ECO:0000313" key="6">
    <source>
        <dbReference type="Proteomes" id="UP000231658"/>
    </source>
</evidence>
<dbReference type="CDD" id="cd00156">
    <property type="entry name" value="REC"/>
    <property type="match status" value="1"/>
</dbReference>
<reference evidence="5 6" key="1">
    <citation type="submission" date="2016-07" db="EMBL/GenBank/DDBJ databases">
        <authorList>
            <person name="Lefevre C.T."/>
        </authorList>
    </citation>
    <scope>NUCLEOTIDE SEQUENCE [LARGE SCALE GENOMIC DNA]</scope>
    <source>
        <strain evidence="5">PR1</strain>
    </source>
</reference>
<dbReference type="SUPFAM" id="SSF52172">
    <property type="entry name" value="CheY-like"/>
    <property type="match status" value="1"/>
</dbReference>
<dbReference type="AlphaFoldDB" id="A0A1C3RFS8"/>
<dbReference type="STRING" id="1867952.MTBPR1_180021"/>
<dbReference type="Proteomes" id="UP000231658">
    <property type="component" value="Unassembled WGS sequence"/>
</dbReference>
<dbReference type="Pfam" id="PF00072">
    <property type="entry name" value="Response_reg"/>
    <property type="match status" value="1"/>
</dbReference>
<sequence length="193" mass="22451">MTEQAVNTKERAKLNFRELSFLIVDKDRRAATVLRTILRNFYAHDVHFVPSSIQAFAYLKEHHIDIILVESSLAADDNGFDLVKKIRHSSFEDYQQIPIIMMTADASEGNVRLARDQGVNEFMVKPVSPKETYEHVHSLITRPRDFIEAEGYIGPDRRRKVEFFERERRKDNLKKMAEAESESRTETHDQVTG</sequence>
<dbReference type="InterPro" id="IPR001789">
    <property type="entry name" value="Sig_transdc_resp-reg_receiver"/>
</dbReference>
<feature type="domain" description="Response regulatory" evidence="4">
    <location>
        <begin position="20"/>
        <end position="140"/>
    </location>
</feature>
<dbReference type="PANTHER" id="PTHR44591:SF3">
    <property type="entry name" value="RESPONSE REGULATORY DOMAIN-CONTAINING PROTEIN"/>
    <property type="match status" value="1"/>
</dbReference>
<accession>A0A1C3RFS8</accession>
<dbReference type="InterPro" id="IPR050595">
    <property type="entry name" value="Bact_response_regulator"/>
</dbReference>
<dbReference type="OrthoDB" id="9786548at2"/>
<dbReference type="Gene3D" id="3.40.50.2300">
    <property type="match status" value="1"/>
</dbReference>
<gene>
    <name evidence="5" type="ORF">MTBPR1_180021</name>
</gene>
<dbReference type="RefSeq" id="WP_069186794.1">
    <property type="nucleotide sequence ID" value="NZ_FLYE01000010.1"/>
</dbReference>
<dbReference type="InterPro" id="IPR011006">
    <property type="entry name" value="CheY-like_superfamily"/>
</dbReference>
<dbReference type="EMBL" id="FLYE01000010">
    <property type="protein sequence ID" value="SCA56108.1"/>
    <property type="molecule type" value="Genomic_DNA"/>
</dbReference>
<evidence type="ECO:0000256" key="2">
    <source>
        <dbReference type="PROSITE-ProRule" id="PRU00169"/>
    </source>
</evidence>
<comment type="caution">
    <text evidence="2">Lacks conserved residue(s) required for the propagation of feature annotation.</text>
</comment>
<name>A0A1C3RFS8_9PROT</name>
<dbReference type="SMART" id="SM00448">
    <property type="entry name" value="REC"/>
    <property type="match status" value="1"/>
</dbReference>
<evidence type="ECO:0000256" key="1">
    <source>
        <dbReference type="ARBA" id="ARBA00022553"/>
    </source>
</evidence>
<protein>
    <recommendedName>
        <fullName evidence="4">Response regulatory domain-containing protein</fullName>
    </recommendedName>
</protein>
<organism evidence="5 6">
    <name type="scientific">Candidatus Terasakiella magnetica</name>
    <dbReference type="NCBI Taxonomy" id="1867952"/>
    <lineage>
        <taxon>Bacteria</taxon>
        <taxon>Pseudomonadati</taxon>
        <taxon>Pseudomonadota</taxon>
        <taxon>Alphaproteobacteria</taxon>
        <taxon>Rhodospirillales</taxon>
        <taxon>Terasakiellaceae</taxon>
        <taxon>Terasakiella</taxon>
    </lineage>
</organism>